<gene>
    <name evidence="2" type="ORF">UX10_C0012G0018</name>
</gene>
<feature type="compositionally biased region" description="Basic and acidic residues" evidence="1">
    <location>
        <begin position="93"/>
        <end position="110"/>
    </location>
</feature>
<dbReference type="AlphaFoldDB" id="A0A0G1MG83"/>
<name>A0A0G1MG83_9BACT</name>
<reference evidence="2 3" key="1">
    <citation type="journal article" date="2015" name="Nature">
        <title>rRNA introns, odd ribosomes, and small enigmatic genomes across a large radiation of phyla.</title>
        <authorList>
            <person name="Brown C.T."/>
            <person name="Hug L.A."/>
            <person name="Thomas B.C."/>
            <person name="Sharon I."/>
            <person name="Castelle C.J."/>
            <person name="Singh A."/>
            <person name="Wilkins M.J."/>
            <person name="Williams K.H."/>
            <person name="Banfield J.F."/>
        </authorList>
    </citation>
    <scope>NUCLEOTIDE SEQUENCE [LARGE SCALE GENOMIC DNA]</scope>
</reference>
<proteinExistence type="predicted"/>
<comment type="caution">
    <text evidence="2">The sequence shown here is derived from an EMBL/GenBank/DDBJ whole genome shotgun (WGS) entry which is preliminary data.</text>
</comment>
<protein>
    <recommendedName>
        <fullName evidence="4">Antitoxin</fullName>
    </recommendedName>
</protein>
<organism evidence="2 3">
    <name type="scientific">Candidatus Magasanikbacteria bacterium GW2011_GWA2_45_39</name>
    <dbReference type="NCBI Taxonomy" id="1619041"/>
    <lineage>
        <taxon>Bacteria</taxon>
        <taxon>Candidatus Magasanikiibacteriota</taxon>
    </lineage>
</organism>
<sequence>MNESLDQILELIKKTGDRLVVIDRATENNYVVMSIKDYERLVFGKQETREKEPEKTSFVAPIKEEVAQSASPLGGVPVQELTETAAPDWWREEAEKPQVLEEKPVEDHYYLEPVES</sequence>
<evidence type="ECO:0000313" key="3">
    <source>
        <dbReference type="Proteomes" id="UP000033999"/>
    </source>
</evidence>
<dbReference type="Proteomes" id="UP000033999">
    <property type="component" value="Unassembled WGS sequence"/>
</dbReference>
<evidence type="ECO:0000313" key="2">
    <source>
        <dbReference type="EMBL" id="KKU07336.1"/>
    </source>
</evidence>
<accession>A0A0G1MG83</accession>
<evidence type="ECO:0000256" key="1">
    <source>
        <dbReference type="SAM" id="MobiDB-lite"/>
    </source>
</evidence>
<feature type="region of interest" description="Disordered" evidence="1">
    <location>
        <begin position="93"/>
        <end position="116"/>
    </location>
</feature>
<dbReference type="EMBL" id="LCKX01000012">
    <property type="protein sequence ID" value="KKU07336.1"/>
    <property type="molecule type" value="Genomic_DNA"/>
</dbReference>
<evidence type="ECO:0008006" key="4">
    <source>
        <dbReference type="Google" id="ProtNLM"/>
    </source>
</evidence>